<organism evidence="1 2">
    <name type="scientific">Henosepilachna vigintioctopunctata</name>
    <dbReference type="NCBI Taxonomy" id="420089"/>
    <lineage>
        <taxon>Eukaryota</taxon>
        <taxon>Metazoa</taxon>
        <taxon>Ecdysozoa</taxon>
        <taxon>Arthropoda</taxon>
        <taxon>Hexapoda</taxon>
        <taxon>Insecta</taxon>
        <taxon>Pterygota</taxon>
        <taxon>Neoptera</taxon>
        <taxon>Endopterygota</taxon>
        <taxon>Coleoptera</taxon>
        <taxon>Polyphaga</taxon>
        <taxon>Cucujiformia</taxon>
        <taxon>Coccinelloidea</taxon>
        <taxon>Coccinellidae</taxon>
        <taxon>Epilachninae</taxon>
        <taxon>Epilachnini</taxon>
        <taxon>Henosepilachna</taxon>
    </lineage>
</organism>
<protein>
    <submittedName>
        <fullName evidence="1">Uncharacterized protein</fullName>
    </submittedName>
</protein>
<keyword evidence="2" id="KW-1185">Reference proteome</keyword>
<reference evidence="1 2" key="1">
    <citation type="submission" date="2023-03" db="EMBL/GenBank/DDBJ databases">
        <title>Genome insight into feeding habits of ladybird beetles.</title>
        <authorList>
            <person name="Li H.-S."/>
            <person name="Huang Y.-H."/>
            <person name="Pang H."/>
        </authorList>
    </citation>
    <scope>NUCLEOTIDE SEQUENCE [LARGE SCALE GENOMIC DNA]</scope>
    <source>
        <strain evidence="1">SYSU_2023b</strain>
        <tissue evidence="1">Whole body</tissue>
    </source>
</reference>
<accession>A0AAW1TR63</accession>
<sequence length="112" mass="12424">MKDSAKGCESVNPESSPLSNVAGCPTLDINIDLGYFNAMPRLAADKYFILKENIEPAIAIEFLLCPFPGFDENLLCPLHGSIGEYIMHHQTEIKALMPSQLHDRAIKPFEYG</sequence>
<comment type="caution">
    <text evidence="1">The sequence shown here is derived from an EMBL/GenBank/DDBJ whole genome shotgun (WGS) entry which is preliminary data.</text>
</comment>
<gene>
    <name evidence="1" type="ORF">WA026_002371</name>
</gene>
<evidence type="ECO:0000313" key="1">
    <source>
        <dbReference type="EMBL" id="KAK9874017.1"/>
    </source>
</evidence>
<name>A0AAW1TR63_9CUCU</name>
<proteinExistence type="predicted"/>
<evidence type="ECO:0000313" key="2">
    <source>
        <dbReference type="Proteomes" id="UP001431783"/>
    </source>
</evidence>
<dbReference type="AlphaFoldDB" id="A0AAW1TR63"/>
<dbReference type="Proteomes" id="UP001431783">
    <property type="component" value="Unassembled WGS sequence"/>
</dbReference>
<dbReference type="EMBL" id="JARQZJ010000031">
    <property type="protein sequence ID" value="KAK9874017.1"/>
    <property type="molecule type" value="Genomic_DNA"/>
</dbReference>